<feature type="transmembrane region" description="Helical" evidence="2">
    <location>
        <begin position="391"/>
        <end position="412"/>
    </location>
</feature>
<dbReference type="KEGG" id="cvn:111105918"/>
<evidence type="ECO:0000259" key="3">
    <source>
        <dbReference type="Pfam" id="PF01683"/>
    </source>
</evidence>
<evidence type="ECO:0000313" key="4">
    <source>
        <dbReference type="Proteomes" id="UP000694844"/>
    </source>
</evidence>
<dbReference type="RefSeq" id="XP_022296108.1">
    <property type="nucleotide sequence ID" value="XM_022440400.1"/>
</dbReference>
<feature type="region of interest" description="Disordered" evidence="1">
    <location>
        <begin position="501"/>
        <end position="524"/>
    </location>
</feature>
<evidence type="ECO:0000313" key="5">
    <source>
        <dbReference type="RefSeq" id="XP_022296108.1"/>
    </source>
</evidence>
<feature type="domain" description="EB" evidence="3">
    <location>
        <begin position="336"/>
        <end position="380"/>
    </location>
</feature>
<keyword evidence="2" id="KW-1133">Transmembrane helix</keyword>
<protein>
    <submittedName>
        <fullName evidence="5">Mucin-like protein</fullName>
    </submittedName>
</protein>
<dbReference type="AlphaFoldDB" id="A0A8B8AZC1"/>
<evidence type="ECO:0000256" key="2">
    <source>
        <dbReference type="SAM" id="Phobius"/>
    </source>
</evidence>
<proteinExistence type="predicted"/>
<dbReference type="Proteomes" id="UP000694844">
    <property type="component" value="Chromosome 8"/>
</dbReference>
<keyword evidence="4" id="KW-1185">Reference proteome</keyword>
<organism evidence="4 5">
    <name type="scientific">Crassostrea virginica</name>
    <name type="common">Eastern oyster</name>
    <dbReference type="NCBI Taxonomy" id="6565"/>
    <lineage>
        <taxon>Eukaryota</taxon>
        <taxon>Metazoa</taxon>
        <taxon>Spiralia</taxon>
        <taxon>Lophotrochozoa</taxon>
        <taxon>Mollusca</taxon>
        <taxon>Bivalvia</taxon>
        <taxon>Autobranchia</taxon>
        <taxon>Pteriomorphia</taxon>
        <taxon>Ostreida</taxon>
        <taxon>Ostreoidea</taxon>
        <taxon>Ostreidae</taxon>
        <taxon>Crassostrea</taxon>
    </lineage>
</organism>
<dbReference type="InterPro" id="IPR006149">
    <property type="entry name" value="EB_dom"/>
</dbReference>
<dbReference type="PANTHER" id="PTHR39069">
    <property type="entry name" value="ECDYSONE-INDUCIBLE GENE E1, ISOFORM A"/>
    <property type="match status" value="1"/>
</dbReference>
<feature type="compositionally biased region" description="Polar residues" evidence="1">
    <location>
        <begin position="450"/>
        <end position="460"/>
    </location>
</feature>
<dbReference type="Pfam" id="PF01683">
    <property type="entry name" value="EB"/>
    <property type="match status" value="2"/>
</dbReference>
<gene>
    <name evidence="5" type="primary">LOC111105918</name>
</gene>
<reference evidence="5" key="1">
    <citation type="submission" date="2025-08" db="UniProtKB">
        <authorList>
            <consortium name="RefSeq"/>
        </authorList>
    </citation>
    <scope>IDENTIFICATION</scope>
    <source>
        <tissue evidence="5">Whole sample</tissue>
    </source>
</reference>
<evidence type="ECO:0000256" key="1">
    <source>
        <dbReference type="SAM" id="MobiDB-lite"/>
    </source>
</evidence>
<keyword evidence="2" id="KW-0812">Transmembrane</keyword>
<accession>A0A8B8AZC1</accession>
<sequence>MAMSASIYMIVLVIHDSAANWKDVNGEFCLDRPFAFANEENKCHFSKEFADVFFNQTYGQCRSECKVHINDLYADTYSLRGVNVNFVSKTTSFDICLQPTQNYERYMNINCSSWKNGEYAIFDAHHECRESNAYCSSIVNTCICHCLNGYIAVGSHCLKANVTLGSVCVADQQCTGSPFSRVCSDGFCECQRGYIFIKDKCFPDAVALNKPCQFNKQCSHVPHALCLQGKCGCTEGYSVLDSAAGCLKYAVALNRPCQFNEQCSHVPHALCLQGKCSCTEGYSVLDSAAGCLIDSVALNKPCQFNEQCSHVSHALCLQGNCSCTEGYSVYDSAAGCLKDNVNVGESCVVNAQCKGTPMSIVCEKSTCTCTKGYISLGQLCYEVESNVGGTLGALFGGVFLGVLITVIGFIIYKREATKIDRNFVNDSRGNKNKRKVGNVPLYAPSDETPENGNVSQTSVTRTEDIYNHLNEKGGEDIYDHACAATGLTRAGHFDSDYSSMRDVDKSCGKSAKNGADNYSTLEKN</sequence>
<keyword evidence="2" id="KW-0472">Membrane</keyword>
<name>A0A8B8AZC1_CRAVI</name>
<feature type="domain" description="EB" evidence="3">
    <location>
        <begin position="146"/>
        <end position="201"/>
    </location>
</feature>
<dbReference type="GeneID" id="111105918"/>
<dbReference type="Gene3D" id="2.90.20.10">
    <property type="entry name" value="Plasmodium vivax P25 domain"/>
    <property type="match status" value="1"/>
</dbReference>
<dbReference type="OrthoDB" id="6375837at2759"/>
<dbReference type="PANTHER" id="PTHR39069:SF8">
    <property type="entry name" value="FI17111P1"/>
    <property type="match status" value="1"/>
</dbReference>
<feature type="region of interest" description="Disordered" evidence="1">
    <location>
        <begin position="429"/>
        <end position="460"/>
    </location>
</feature>